<keyword evidence="6 12" id="KW-0347">Helicase</keyword>
<evidence type="ECO:0000256" key="3">
    <source>
        <dbReference type="ARBA" id="ARBA00022705"/>
    </source>
</evidence>
<evidence type="ECO:0000256" key="9">
    <source>
        <dbReference type="ARBA" id="ARBA00023235"/>
    </source>
</evidence>
<dbReference type="InterPro" id="IPR027417">
    <property type="entry name" value="P-loop_NTPase"/>
</dbReference>
<keyword evidence="8 12" id="KW-0238">DNA-binding</keyword>
<evidence type="ECO:0000256" key="10">
    <source>
        <dbReference type="ARBA" id="ARBA00048954"/>
    </source>
</evidence>
<dbReference type="PROSITE" id="PS51199">
    <property type="entry name" value="SF4_HELICASE"/>
    <property type="match status" value="1"/>
</dbReference>
<evidence type="ECO:0000256" key="5">
    <source>
        <dbReference type="ARBA" id="ARBA00022801"/>
    </source>
</evidence>
<evidence type="ECO:0000259" key="13">
    <source>
        <dbReference type="PROSITE" id="PS51199"/>
    </source>
</evidence>
<dbReference type="Pfam" id="PF03796">
    <property type="entry name" value="DnaB_C"/>
    <property type="match status" value="1"/>
</dbReference>
<dbReference type="NCBIfam" id="TIGR00665">
    <property type="entry name" value="DnaB"/>
    <property type="match status" value="1"/>
</dbReference>
<protein>
    <recommendedName>
        <fullName evidence="11 12">Replicative DNA helicase</fullName>
        <ecNumber evidence="11 12">5.6.2.3</ecNumber>
    </recommendedName>
</protein>
<dbReference type="EMBL" id="JBHRZT010000043">
    <property type="protein sequence ID" value="MFC3883778.1"/>
    <property type="molecule type" value="Genomic_DNA"/>
</dbReference>
<evidence type="ECO:0000256" key="7">
    <source>
        <dbReference type="ARBA" id="ARBA00022840"/>
    </source>
</evidence>
<comment type="catalytic activity">
    <reaction evidence="10 12">
        <text>ATP + H2O = ADP + phosphate + H(+)</text>
        <dbReference type="Rhea" id="RHEA:13065"/>
        <dbReference type="ChEBI" id="CHEBI:15377"/>
        <dbReference type="ChEBI" id="CHEBI:15378"/>
        <dbReference type="ChEBI" id="CHEBI:30616"/>
        <dbReference type="ChEBI" id="CHEBI:43474"/>
        <dbReference type="ChEBI" id="CHEBI:456216"/>
        <dbReference type="EC" id="5.6.2.3"/>
    </reaction>
</comment>
<dbReference type="Proteomes" id="UP001595752">
    <property type="component" value="Unassembled WGS sequence"/>
</dbReference>
<dbReference type="InterPro" id="IPR016136">
    <property type="entry name" value="DNA_helicase_N/primase_C"/>
</dbReference>
<dbReference type="InterPro" id="IPR036185">
    <property type="entry name" value="DNA_heli_DnaB-like_N_sf"/>
</dbReference>
<proteinExistence type="inferred from homology"/>
<keyword evidence="7 12" id="KW-0067">ATP-binding</keyword>
<dbReference type="GO" id="GO:0004386">
    <property type="term" value="F:helicase activity"/>
    <property type="evidence" value="ECO:0007669"/>
    <property type="project" value="UniProtKB-KW"/>
</dbReference>
<accession>A0ABV8B0K9</accession>
<dbReference type="Pfam" id="PF00772">
    <property type="entry name" value="DnaB"/>
    <property type="match status" value="1"/>
</dbReference>
<gene>
    <name evidence="14" type="primary">dnaB</name>
    <name evidence="14" type="ORF">ACFOU2_09800</name>
</gene>
<dbReference type="PANTHER" id="PTHR30153">
    <property type="entry name" value="REPLICATIVE DNA HELICASE DNAB"/>
    <property type="match status" value="1"/>
</dbReference>
<evidence type="ECO:0000256" key="4">
    <source>
        <dbReference type="ARBA" id="ARBA00022741"/>
    </source>
</evidence>
<dbReference type="PANTHER" id="PTHR30153:SF2">
    <property type="entry name" value="REPLICATIVE DNA HELICASE"/>
    <property type="match status" value="1"/>
</dbReference>
<evidence type="ECO:0000256" key="1">
    <source>
        <dbReference type="ARBA" id="ARBA00008428"/>
    </source>
</evidence>
<dbReference type="CDD" id="cd00984">
    <property type="entry name" value="DnaB_C"/>
    <property type="match status" value="1"/>
</dbReference>
<keyword evidence="4 12" id="KW-0547">Nucleotide-binding</keyword>
<comment type="caution">
    <text evidence="14">The sequence shown here is derived from an EMBL/GenBank/DDBJ whole genome shotgun (WGS) entry which is preliminary data.</text>
</comment>
<keyword evidence="9" id="KW-0413">Isomerase</keyword>
<dbReference type="EC" id="5.6.2.3" evidence="11 12"/>
<feature type="domain" description="SF4 helicase" evidence="13">
    <location>
        <begin position="166"/>
        <end position="435"/>
    </location>
</feature>
<dbReference type="InterPro" id="IPR007694">
    <property type="entry name" value="DNA_helicase_DnaB-like_C"/>
</dbReference>
<comment type="similarity">
    <text evidence="1 12">Belongs to the helicase family. DnaB subfamily.</text>
</comment>
<evidence type="ECO:0000256" key="2">
    <source>
        <dbReference type="ARBA" id="ARBA00022515"/>
    </source>
</evidence>
<evidence type="ECO:0000256" key="12">
    <source>
        <dbReference type="RuleBase" id="RU362085"/>
    </source>
</evidence>
<dbReference type="InterPro" id="IPR007693">
    <property type="entry name" value="DNA_helicase_DnaB-like_N"/>
</dbReference>
<evidence type="ECO:0000256" key="6">
    <source>
        <dbReference type="ARBA" id="ARBA00022806"/>
    </source>
</evidence>
<sequence>MQQTLETKYSIEAECTLLGSIFLEPAILQEISLKPEHFYDPRNSQIFKWMLQLIEKKKPIDFVAMVEIAGNEKIENVGGVTYLMKLTNAVPSTANYEYYADVIMKMWKQRAIQNILKSFEEGMPSDEIDIQGIIQQLNRIDVTGTRERFDLTSRLANLYELPDIPVPVGLSGIPTGYKDLDDMTDGWQDEDSIIIGARPSMGKTAFLLNLAANAGLKGAIPVIFSLEMSADSLIKRMLSMLGGIDGNKMKNPYHYFNDDDRTRWVQAIGLLSKVNPQIFDKPGQTVNEMRAQVRQVKKDFPGRKLLILIDYLTLIRPQHDHSGNAHLQVSEISAALKAMAKEFKNPVITLAQLSRGVESRANKRPMMSDLRESGSIEQDADIIAFLYRDEYYNKDSDKKNILEIDIAKQRNGPTGVVELLYLKEQNKILDLSRKNVMNVKGDRNGNSTSSS</sequence>
<evidence type="ECO:0000256" key="11">
    <source>
        <dbReference type="NCBIfam" id="TIGR00665"/>
    </source>
</evidence>
<dbReference type="Gene3D" id="3.40.50.300">
    <property type="entry name" value="P-loop containing nucleotide triphosphate hydrolases"/>
    <property type="match status" value="1"/>
</dbReference>
<evidence type="ECO:0000313" key="15">
    <source>
        <dbReference type="Proteomes" id="UP001595752"/>
    </source>
</evidence>
<keyword evidence="5 12" id="KW-0378">Hydrolase</keyword>
<evidence type="ECO:0000256" key="8">
    <source>
        <dbReference type="ARBA" id="ARBA00023125"/>
    </source>
</evidence>
<dbReference type="InterPro" id="IPR007692">
    <property type="entry name" value="DNA_helicase_DnaB"/>
</dbReference>
<keyword evidence="2 12" id="KW-0639">Primosome</keyword>
<reference evidence="15" key="1">
    <citation type="journal article" date="2019" name="Int. J. Syst. Evol. Microbiol.">
        <title>The Global Catalogue of Microorganisms (GCM) 10K type strain sequencing project: providing services to taxonomists for standard genome sequencing and annotation.</title>
        <authorList>
            <consortium name="The Broad Institute Genomics Platform"/>
            <consortium name="The Broad Institute Genome Sequencing Center for Infectious Disease"/>
            <person name="Wu L."/>
            <person name="Ma J."/>
        </authorList>
    </citation>
    <scope>NUCLEOTIDE SEQUENCE [LARGE SCALE GENOMIC DNA]</scope>
    <source>
        <strain evidence="15">CCUG 61889</strain>
    </source>
</reference>
<organism evidence="14 15">
    <name type="scientific">Bacillus songklensis</name>
    <dbReference type="NCBI Taxonomy" id="1069116"/>
    <lineage>
        <taxon>Bacteria</taxon>
        <taxon>Bacillati</taxon>
        <taxon>Bacillota</taxon>
        <taxon>Bacilli</taxon>
        <taxon>Bacillales</taxon>
        <taxon>Bacillaceae</taxon>
        <taxon>Bacillus</taxon>
    </lineage>
</organism>
<dbReference type="Gene3D" id="1.10.860.10">
    <property type="entry name" value="DNAb Helicase, Chain A"/>
    <property type="match status" value="1"/>
</dbReference>
<keyword evidence="3 12" id="KW-0235">DNA replication</keyword>
<name>A0ABV8B0K9_9BACI</name>
<keyword evidence="15" id="KW-1185">Reference proteome</keyword>
<dbReference type="SUPFAM" id="SSF48024">
    <property type="entry name" value="N-terminal domain of DnaB helicase"/>
    <property type="match status" value="1"/>
</dbReference>
<dbReference type="SUPFAM" id="SSF52540">
    <property type="entry name" value="P-loop containing nucleoside triphosphate hydrolases"/>
    <property type="match status" value="1"/>
</dbReference>
<comment type="function">
    <text evidence="12">The main replicative DNA helicase, it participates in initiation and elongation during chromosome replication. Travels ahead of the DNA replisome, separating dsDNA into templates for DNA synthesis. A processive ATP-dependent 5'-3' DNA helicase it has DNA-dependent ATPase activity.</text>
</comment>
<dbReference type="RefSeq" id="WP_377914593.1">
    <property type="nucleotide sequence ID" value="NZ_JBHRZT010000043.1"/>
</dbReference>
<evidence type="ECO:0000313" key="14">
    <source>
        <dbReference type="EMBL" id="MFC3883778.1"/>
    </source>
</evidence>